<reference evidence="2" key="1">
    <citation type="journal article" date="2012" name="Appl. Environ. Microbiol.">
        <title>Identification of the haloarchaeal phasin (PhaP) that functions in polyhydroxyalkanoate accumulation and granule formation in Haloferax mediterranei.</title>
        <authorList>
            <person name="Cai S."/>
            <person name="Cai L."/>
            <person name="Liu H."/>
            <person name="Liu X."/>
            <person name="Han J."/>
            <person name="Zhou J."/>
            <person name="Xiang H."/>
        </authorList>
    </citation>
    <scope>NUCLEOTIDE SEQUENCE</scope>
    <source>
        <strain evidence="2">CGMCC 1.2087</strain>
    </source>
</reference>
<dbReference type="PATRIC" id="fig|523841.21.peg.3354"/>
<keyword evidence="2" id="KW-0614">Plasmid</keyword>
<dbReference type="OrthoDB" id="291595at2157"/>
<dbReference type="Proteomes" id="UP000027075">
    <property type="component" value="Plasmid HMPLAS3"/>
</dbReference>
<keyword evidence="1" id="KW-0812">Transmembrane</keyword>
<keyword evidence="1" id="KW-0472">Membrane</keyword>
<dbReference type="Proteomes" id="UP000011603">
    <property type="component" value="Unassembled WGS sequence"/>
</dbReference>
<evidence type="ECO:0000313" key="7">
    <source>
        <dbReference type="Proteomes" id="UP000011603"/>
    </source>
</evidence>
<evidence type="ECO:0000313" key="5">
    <source>
        <dbReference type="EMBL" id="QCQ77441.1"/>
    </source>
</evidence>
<feature type="transmembrane region" description="Helical" evidence="1">
    <location>
        <begin position="20"/>
        <end position="42"/>
    </location>
</feature>
<feature type="transmembrane region" description="Helical" evidence="1">
    <location>
        <begin position="202"/>
        <end position="221"/>
    </location>
</feature>
<evidence type="ECO:0000313" key="6">
    <source>
        <dbReference type="Proteomes" id="UP000006469"/>
    </source>
</evidence>
<reference evidence="2" key="5">
    <citation type="submission" date="2014-05" db="EMBL/GenBank/DDBJ databases">
        <authorList>
            <person name="Wang L."/>
            <person name="Yang H."/>
            <person name="Xiang H."/>
        </authorList>
    </citation>
    <scope>NUCLEOTIDE SEQUENCE</scope>
    <source>
        <strain evidence="2">CGMCC 1.2087</strain>
        <plasmid evidence="2">pHM100</plasmid>
    </source>
</reference>
<dbReference type="RefSeq" id="WP_004060491.1">
    <property type="nucleotide sequence ID" value="NC_017942.1"/>
</dbReference>
<feature type="transmembrane region" description="Helical" evidence="1">
    <location>
        <begin position="171"/>
        <end position="190"/>
    </location>
</feature>
<feature type="transmembrane region" description="Helical" evidence="1">
    <location>
        <begin position="110"/>
        <end position="128"/>
    </location>
</feature>
<protein>
    <submittedName>
        <fullName evidence="2">Uncharacterized protein</fullName>
    </submittedName>
</protein>
<feature type="transmembrane region" description="Helical" evidence="1">
    <location>
        <begin position="284"/>
        <end position="316"/>
    </location>
</feature>
<dbReference type="EMBL" id="AOLO01000014">
    <property type="protein sequence ID" value="ELZ97564.1"/>
    <property type="molecule type" value="Genomic_DNA"/>
</dbReference>
<geneLocation type="plasmid" evidence="3 8">
    <name>HMPLAS3</name>
</geneLocation>
<geneLocation type="plasmid" evidence="5 9">
    <name>pHME132</name>
</geneLocation>
<dbReference type="Pfam" id="PF20108">
    <property type="entry name" value="DUF6498"/>
    <property type="match status" value="1"/>
</dbReference>
<evidence type="ECO:0000313" key="9">
    <source>
        <dbReference type="Proteomes" id="UP000299011"/>
    </source>
</evidence>
<keyword evidence="7" id="KW-1185">Reference proteome</keyword>
<organism evidence="2 6">
    <name type="scientific">Haloferax mediterranei (strain ATCC 33500 / DSM 1411 / JCM 8866 / NBRC 14739 / NCIMB 2177 / R-4)</name>
    <name type="common">Halobacterium mediterranei</name>
    <dbReference type="NCBI Taxonomy" id="523841"/>
    <lineage>
        <taxon>Archaea</taxon>
        <taxon>Methanobacteriati</taxon>
        <taxon>Methanobacteriota</taxon>
        <taxon>Stenosarchaea group</taxon>
        <taxon>Halobacteria</taxon>
        <taxon>Halobacteriales</taxon>
        <taxon>Haloferacaceae</taxon>
        <taxon>Haloferax</taxon>
    </lineage>
</organism>
<dbReference type="KEGG" id="hme:HFX_4071"/>
<reference evidence="3 8" key="4">
    <citation type="submission" date="2014-04" db="EMBL/GenBank/DDBJ databases">
        <title>Transcriptional profiles of Haloferax mediterranei on the basis of nitrogen availability.</title>
        <authorList>
            <person name="Bautista V."/>
        </authorList>
    </citation>
    <scope>NUCLEOTIDE SEQUENCE [LARGE SCALE GENOMIC DNA]</scope>
    <source>
        <strain evidence="3">ATCC 33500</strain>
        <strain evidence="8">ATCC 33500 / DSM 1411 / JCM 8866 / NBRC 14739 / NCIMB 2177 / R-4</strain>
        <plasmid evidence="3">HMPLAS3</plasmid>
        <plasmid evidence="8">Plasmid HMPLAS3</plasmid>
    </source>
</reference>
<dbReference type="InterPro" id="IPR045466">
    <property type="entry name" value="DUF6498"/>
</dbReference>
<dbReference type="AlphaFoldDB" id="I3R955"/>
<dbReference type="Proteomes" id="UP000006469">
    <property type="component" value="Plasmid pHM100"/>
</dbReference>
<evidence type="ECO:0000313" key="8">
    <source>
        <dbReference type="Proteomes" id="UP000027075"/>
    </source>
</evidence>
<evidence type="ECO:0000313" key="2">
    <source>
        <dbReference type="EMBL" id="AFK20765.1"/>
    </source>
</evidence>
<proteinExistence type="predicted"/>
<dbReference type="EMBL" id="CP039142">
    <property type="protein sequence ID" value="QCQ77441.1"/>
    <property type="molecule type" value="Genomic_DNA"/>
</dbReference>
<geneLocation type="plasmid" evidence="2 6">
    <name>pHM100</name>
</geneLocation>
<sequence>MANGLQTWRRTLAGVAVANALPLVGILLFDWGLAHLLVVYWAEITVGALRQTLEATFAGQRAVPEDWAVTDSRWGWRSPFRSLREKRGSFQLHAALPPTYPRSFPRVLDLGRTVIGLSLISGAVLWFATAESGGFVEGVLVAGVTTLAREGTTFVDHVGSRDYRELVPQSILTARSVLEVVALMVIVVWGSSLGLSPTESTGFLFMLVYFARVGFDVYTVVGRSERFDPLDPSEADFETADDNEWAPVSVPDGDPTNVLHTNRHAVWAGTVVDGLLGMLNPRRFAAAAVTAFLGYVVAGVTWTVVGASVAVVVVVAHTLVESDLRWGHVEYRVYEDSVVCHDCLLDEPQWRLERKRVTDATDRSGLLGRLLKVSSVSMEQRDDGDSRTLRYLDTADVLRCRILPSRD</sequence>
<reference evidence="5 9" key="6">
    <citation type="submission" date="2019-04" db="EMBL/GenBank/DDBJ databases">
        <title>Methylomes of two halophilic Archaea, Haloarcula marismortui and Haloferax mediterranei.</title>
        <authorList>
            <person name="DasSarma S."/>
            <person name="DasSarma P."/>
            <person name="DasSarma S."/>
            <person name="Fomenkov A."/>
            <person name="Vincze T."/>
            <person name="Anton B.P."/>
            <person name="Roberts R.J."/>
        </authorList>
    </citation>
    <scope>NUCLEOTIDE SEQUENCE [LARGE SCALE GENOMIC DNA]</scope>
    <source>
        <strain evidence="5">ATCC 33500</strain>
        <strain evidence="9">ATCC 33500 / DSM 1411 / JCM 8866 / NBRC 14739 / NCIMB 2177 / R-4</strain>
        <plasmid evidence="5 9">pHME132</plasmid>
    </source>
</reference>
<evidence type="ECO:0000256" key="1">
    <source>
        <dbReference type="SAM" id="Phobius"/>
    </source>
</evidence>
<evidence type="ECO:0000313" key="4">
    <source>
        <dbReference type="EMBL" id="ELZ97564.1"/>
    </source>
</evidence>
<name>I3R955_HALMT</name>
<evidence type="ECO:0000313" key="3">
    <source>
        <dbReference type="EMBL" id="AHZ23986.1"/>
    </source>
</evidence>
<reference evidence="4 7" key="3">
    <citation type="journal article" date="2014" name="PLoS Genet.">
        <title>Phylogenetically driven sequencing of extremely halophilic archaea reveals strategies for static and dynamic osmo-response.</title>
        <authorList>
            <person name="Becker E.A."/>
            <person name="Seitzer P.M."/>
            <person name="Tritt A."/>
            <person name="Larsen D."/>
            <person name="Krusor M."/>
            <person name="Yao A.I."/>
            <person name="Wu D."/>
            <person name="Madern D."/>
            <person name="Eisen J.A."/>
            <person name="Darling A.E."/>
            <person name="Facciotti M.T."/>
        </authorList>
    </citation>
    <scope>NUCLEOTIDE SEQUENCE [LARGE SCALE GENOMIC DNA]</scope>
    <source>
        <strain evidence="4">ATCC 33500</strain>
        <strain evidence="7">ATCC 33500 / DSM 1411 / JCM 8866 / NBRC 14739 / NCIMB 2177 / R-4</strain>
    </source>
</reference>
<dbReference type="HOGENOM" id="CLU_032880_0_0_2"/>
<dbReference type="Proteomes" id="UP000299011">
    <property type="component" value="Plasmid pHME132"/>
</dbReference>
<dbReference type="EMBL" id="CP001869">
    <property type="protein sequence ID" value="AFK20765.1"/>
    <property type="molecule type" value="Genomic_DNA"/>
</dbReference>
<gene>
    <name evidence="2" type="ordered locus">HFX_4071</name>
    <name evidence="3" type="ORF">BM92_19460</name>
    <name evidence="4" type="ORF">C439_16648</name>
    <name evidence="5" type="ORF">E6P09_19220</name>
</gene>
<dbReference type="GeneID" id="40158595"/>
<reference evidence="2 6" key="2">
    <citation type="journal article" date="2012" name="J. Bacteriol.">
        <title>Complete genome sequence of the metabolically versatile halophilic archaeon Haloferax mediterranei, a poly(3-hydroxybutyrate-co-3-hydroxyvalerate) producer.</title>
        <authorList>
            <person name="Han J."/>
            <person name="Zhang F."/>
            <person name="Hou J."/>
            <person name="Liu X."/>
            <person name="Li M."/>
            <person name="Liu H."/>
            <person name="Cai L."/>
            <person name="Zhang B."/>
            <person name="Chen Y."/>
            <person name="Zhou J."/>
            <person name="Hu S."/>
            <person name="Xiang H."/>
        </authorList>
    </citation>
    <scope>NUCLEOTIDE SEQUENCE [LARGE SCALE GENOMIC DNA]</scope>
    <source>
        <strain evidence="6">ATCC 33500 / DSM 1411 / JCM 8866 / NBRC 14739 / NCIMB 2177 / R-4</strain>
        <strain evidence="2">CGMCC 1.2087</strain>
        <plasmid evidence="6">pHM100</plasmid>
    </source>
</reference>
<dbReference type="EMBL" id="CP007552">
    <property type="protein sequence ID" value="AHZ23986.1"/>
    <property type="molecule type" value="Genomic_DNA"/>
</dbReference>
<keyword evidence="1" id="KW-1133">Transmembrane helix</keyword>
<accession>I3R955</accession>